<dbReference type="GO" id="GO:0016491">
    <property type="term" value="F:oxidoreductase activity"/>
    <property type="evidence" value="ECO:0007669"/>
    <property type="project" value="UniProtKB-KW"/>
</dbReference>
<dbReference type="EMBL" id="CAXLJL010000789">
    <property type="protein sequence ID" value="CAL5140776.1"/>
    <property type="molecule type" value="Genomic_DNA"/>
</dbReference>
<dbReference type="PANTHER" id="PTHR43157:SF31">
    <property type="entry name" value="PHOSPHATIDYLINOSITOL-GLYCAN BIOSYNTHESIS CLASS F PROTEIN"/>
    <property type="match status" value="1"/>
</dbReference>
<evidence type="ECO:0000256" key="1">
    <source>
        <dbReference type="ARBA" id="ARBA00023002"/>
    </source>
</evidence>
<evidence type="ECO:0000313" key="3">
    <source>
        <dbReference type="Proteomes" id="UP001497525"/>
    </source>
</evidence>
<reference evidence="2" key="1">
    <citation type="submission" date="2024-06" db="EMBL/GenBank/DDBJ databases">
        <authorList>
            <person name="Liu X."/>
            <person name="Lenzi L."/>
            <person name="Haldenby T S."/>
            <person name="Uol C."/>
        </authorList>
    </citation>
    <scope>NUCLEOTIDE SEQUENCE</scope>
</reference>
<dbReference type="InterPro" id="IPR036291">
    <property type="entry name" value="NAD(P)-bd_dom_sf"/>
</dbReference>
<accession>A0AAV2TXE0</accession>
<dbReference type="SUPFAM" id="SSF51735">
    <property type="entry name" value="NAD(P)-binding Rossmann-fold domains"/>
    <property type="match status" value="1"/>
</dbReference>
<dbReference type="Gene3D" id="3.40.50.720">
    <property type="entry name" value="NAD(P)-binding Rossmann-like Domain"/>
    <property type="match status" value="1"/>
</dbReference>
<sequence>MCIIHGRLDDKLAIVSGANAGIGEATVAELARGNAVVIMACRNRDKAEAAKDQILNLYGVSNSRSVEINVADPAVKASLSPIKPEQLQKELLDLGNLQSVRNFADRFKQAHGSLDYLINNAAIMQSAYGKTVDSHEKVIGVNYLGHFLLTELLLLPIKKATSSRIIFFSSDMHRLGKLHKPDLHIPPAEYGGLKSYRQSKLAVAICAAELGRKLTDCGVVAVSAHPGNVRTDLNQGLTTLGFHTRVFFSSYRYTKDISVVIPVFMNRKSLGFPGV</sequence>
<dbReference type="PRINTS" id="PR00081">
    <property type="entry name" value="GDHRDH"/>
</dbReference>
<protein>
    <recommendedName>
        <fullName evidence="4">Retinol dehydrogenase 12</fullName>
    </recommendedName>
</protein>
<keyword evidence="1" id="KW-0560">Oxidoreductase</keyword>
<organism evidence="2 3">
    <name type="scientific">Calicophoron daubneyi</name>
    <name type="common">Rumen fluke</name>
    <name type="synonym">Paramphistomum daubneyi</name>
    <dbReference type="NCBI Taxonomy" id="300641"/>
    <lineage>
        <taxon>Eukaryota</taxon>
        <taxon>Metazoa</taxon>
        <taxon>Spiralia</taxon>
        <taxon>Lophotrochozoa</taxon>
        <taxon>Platyhelminthes</taxon>
        <taxon>Trematoda</taxon>
        <taxon>Digenea</taxon>
        <taxon>Plagiorchiida</taxon>
        <taxon>Pronocephalata</taxon>
        <taxon>Paramphistomoidea</taxon>
        <taxon>Paramphistomidae</taxon>
        <taxon>Calicophoron</taxon>
    </lineage>
</organism>
<proteinExistence type="predicted"/>
<dbReference type="Pfam" id="PF00106">
    <property type="entry name" value="adh_short"/>
    <property type="match status" value="1"/>
</dbReference>
<gene>
    <name evidence="2" type="ORF">CDAUBV1_LOCUS16070</name>
</gene>
<dbReference type="InterPro" id="IPR002347">
    <property type="entry name" value="SDR_fam"/>
</dbReference>
<dbReference type="AlphaFoldDB" id="A0AAV2TXE0"/>
<evidence type="ECO:0008006" key="4">
    <source>
        <dbReference type="Google" id="ProtNLM"/>
    </source>
</evidence>
<comment type="caution">
    <text evidence="2">The sequence shown here is derived from an EMBL/GenBank/DDBJ whole genome shotgun (WGS) entry which is preliminary data.</text>
</comment>
<name>A0AAV2TXE0_CALDB</name>
<evidence type="ECO:0000313" key="2">
    <source>
        <dbReference type="EMBL" id="CAL5140776.1"/>
    </source>
</evidence>
<dbReference type="PANTHER" id="PTHR43157">
    <property type="entry name" value="PHOSPHATIDYLINOSITOL-GLYCAN BIOSYNTHESIS CLASS F PROTEIN-RELATED"/>
    <property type="match status" value="1"/>
</dbReference>
<dbReference type="Proteomes" id="UP001497525">
    <property type="component" value="Unassembled WGS sequence"/>
</dbReference>